<comment type="caution">
    <text evidence="3">The sequence shown here is derived from an EMBL/GenBank/DDBJ whole genome shotgun (WGS) entry which is preliminary data.</text>
</comment>
<dbReference type="EMBL" id="VDEP01000315">
    <property type="protein sequence ID" value="KAA1104889.1"/>
    <property type="molecule type" value="Genomic_DNA"/>
</dbReference>
<feature type="compositionally biased region" description="Pro residues" evidence="1">
    <location>
        <begin position="66"/>
        <end position="98"/>
    </location>
</feature>
<gene>
    <name evidence="3" type="ORF">PGT21_005958</name>
    <name evidence="4" type="ORF">PGTUg99_006711</name>
</gene>
<dbReference type="PRINTS" id="PR01217">
    <property type="entry name" value="PRICHEXTENSN"/>
</dbReference>
<sequence length="466" mass="50017">MPSMDPSRQRRSRLLRAARAVPQTVSQLTGGLPSTSFFTSPTRPSSSNPANPPPTNPQSADNDNSQPPPPPPSASNPRPPTPAATPTPTPPPPAPSTPSPTSNLPATHPPSSTPSSLSRVNASTDPNLHSPAANNSMVLAGKSSQINSSQQLSAATPVPTTIKSGPNLSAPSLIHNTLPPNFIEAIVVVTVGIALILGGIFFYCFKVKRREKRLDPANGSSPSASYSQKDHPTTLHQSSMSRSPSVVSHNRGLNWPIDKKSIKVKKKTESIISFGPGPEPDIPRYPSSVMTLTDDPRNHLHGPLMSKENSGFSDHSFHSTSDIPYGHPKKITEEYNPADEISHIPISYEAKPAQGRMAASRGGGGPMRAGHDDRLQEDHPDPHRAAKKESAYNKRYNRISRAARKLVPARLITGVGIDQTGLGAHPNNPLLPPPSRSKVHNPSAKNTARLPRNDDHYPTNYSYYQS</sequence>
<feature type="region of interest" description="Disordered" evidence="1">
    <location>
        <begin position="1"/>
        <end position="134"/>
    </location>
</feature>
<dbReference type="OrthoDB" id="2507604at2759"/>
<feature type="region of interest" description="Disordered" evidence="1">
    <location>
        <begin position="418"/>
        <end position="466"/>
    </location>
</feature>
<feature type="transmembrane region" description="Helical" evidence="2">
    <location>
        <begin position="182"/>
        <end position="205"/>
    </location>
</feature>
<evidence type="ECO:0000256" key="1">
    <source>
        <dbReference type="SAM" id="MobiDB-lite"/>
    </source>
</evidence>
<evidence type="ECO:0000313" key="5">
    <source>
        <dbReference type="Proteomes" id="UP000324748"/>
    </source>
</evidence>
<keyword evidence="2" id="KW-0472">Membrane</keyword>
<evidence type="ECO:0000256" key="2">
    <source>
        <dbReference type="SAM" id="Phobius"/>
    </source>
</evidence>
<name>A0A5B0P564_PUCGR</name>
<evidence type="ECO:0000313" key="6">
    <source>
        <dbReference type="Proteomes" id="UP000325313"/>
    </source>
</evidence>
<evidence type="ECO:0000313" key="4">
    <source>
        <dbReference type="EMBL" id="KAA1104889.1"/>
    </source>
</evidence>
<feature type="compositionally biased region" description="Basic and acidic residues" evidence="1">
    <location>
        <begin position="369"/>
        <end position="389"/>
    </location>
</feature>
<feature type="region of interest" description="Disordered" evidence="1">
    <location>
        <begin position="214"/>
        <end position="250"/>
    </location>
</feature>
<feature type="compositionally biased region" description="Low complexity" evidence="1">
    <location>
        <begin position="33"/>
        <end position="49"/>
    </location>
</feature>
<reference evidence="5 6" key="1">
    <citation type="submission" date="2019-05" db="EMBL/GenBank/DDBJ databases">
        <title>Emergence of the Ug99 lineage of the wheat stem rust pathogen through somatic hybridization.</title>
        <authorList>
            <person name="Li F."/>
            <person name="Upadhyaya N.M."/>
            <person name="Sperschneider J."/>
            <person name="Matny O."/>
            <person name="Nguyen-Phuc H."/>
            <person name="Mago R."/>
            <person name="Raley C."/>
            <person name="Miller M.E."/>
            <person name="Silverstein K.A.T."/>
            <person name="Henningsen E."/>
            <person name="Hirsch C.D."/>
            <person name="Visser B."/>
            <person name="Pretorius Z.A."/>
            <person name="Steffenson B.J."/>
            <person name="Schwessinger B."/>
            <person name="Dodds P.N."/>
            <person name="Figueroa M."/>
        </authorList>
    </citation>
    <scope>NUCLEOTIDE SEQUENCE [LARGE SCALE GENOMIC DNA]</scope>
    <source>
        <strain evidence="3">21-0</strain>
        <strain evidence="4 6">Ug99</strain>
    </source>
</reference>
<keyword evidence="2" id="KW-1133">Transmembrane helix</keyword>
<protein>
    <submittedName>
        <fullName evidence="3">Uncharacterized protein</fullName>
    </submittedName>
</protein>
<organism evidence="3 5">
    <name type="scientific">Puccinia graminis f. sp. tritici</name>
    <dbReference type="NCBI Taxonomy" id="56615"/>
    <lineage>
        <taxon>Eukaryota</taxon>
        <taxon>Fungi</taxon>
        <taxon>Dikarya</taxon>
        <taxon>Basidiomycota</taxon>
        <taxon>Pucciniomycotina</taxon>
        <taxon>Pucciniomycetes</taxon>
        <taxon>Pucciniales</taxon>
        <taxon>Pucciniaceae</taxon>
        <taxon>Puccinia</taxon>
    </lineage>
</organism>
<dbReference type="AlphaFoldDB" id="A0A5B0P564"/>
<proteinExistence type="predicted"/>
<dbReference type="Proteomes" id="UP000324748">
    <property type="component" value="Unassembled WGS sequence"/>
</dbReference>
<accession>A0A5B0P564</accession>
<feature type="compositionally biased region" description="Low complexity" evidence="1">
    <location>
        <begin position="238"/>
        <end position="248"/>
    </location>
</feature>
<evidence type="ECO:0000313" key="3">
    <source>
        <dbReference type="EMBL" id="KAA1096136.1"/>
    </source>
</evidence>
<keyword evidence="2" id="KW-0812">Transmembrane</keyword>
<feature type="compositionally biased region" description="Polar residues" evidence="1">
    <location>
        <begin position="218"/>
        <end position="227"/>
    </location>
</feature>
<dbReference type="Proteomes" id="UP000325313">
    <property type="component" value="Unassembled WGS sequence"/>
</dbReference>
<keyword evidence="5" id="KW-1185">Reference proteome</keyword>
<feature type="compositionally biased region" description="Polar residues" evidence="1">
    <location>
        <begin position="119"/>
        <end position="134"/>
    </location>
</feature>
<dbReference type="EMBL" id="VSWC01000067">
    <property type="protein sequence ID" value="KAA1096136.1"/>
    <property type="molecule type" value="Genomic_DNA"/>
</dbReference>
<feature type="region of interest" description="Disordered" evidence="1">
    <location>
        <begin position="351"/>
        <end position="389"/>
    </location>
</feature>